<dbReference type="Ensembl" id="ENSPRET00000000460.1">
    <property type="protein sequence ID" value="ENSPREP00000000432.1"/>
    <property type="gene ID" value="ENSPREG00000000330.1"/>
</dbReference>
<evidence type="ECO:0000313" key="1">
    <source>
        <dbReference type="Ensembl" id="ENSPREP00000000432.1"/>
    </source>
</evidence>
<evidence type="ECO:0008006" key="3">
    <source>
        <dbReference type="Google" id="ProtNLM"/>
    </source>
</evidence>
<name>A0A3P9MSV3_POERE</name>
<dbReference type="Proteomes" id="UP000242638">
    <property type="component" value="Unassembled WGS sequence"/>
</dbReference>
<reference evidence="2" key="1">
    <citation type="submission" date="2013-11" db="EMBL/GenBank/DDBJ databases">
        <title>The genomic landscape of the Guanapo guppy.</title>
        <authorList>
            <person name="Kuenstner A."/>
            <person name="Dreyer C."/>
        </authorList>
    </citation>
    <scope>NUCLEOTIDE SEQUENCE</scope>
    <source>
        <strain evidence="2">Guanapo</strain>
    </source>
</reference>
<evidence type="ECO:0000313" key="2">
    <source>
        <dbReference type="Proteomes" id="UP000242638"/>
    </source>
</evidence>
<dbReference type="GeneTree" id="ENSGT00940000175426"/>
<proteinExistence type="predicted"/>
<sequence>MLHSIQYCIPALMCDKLTVVSGTEGQMFDFICEYPSDSKNNTKHFCCLDIDESFGQVISLSVDKQRGLFEVNIFTVTQEDLGKYRCGLEENGIITCLQEVFLRVLSDANLASPYREPAGGIDQILILSIYLSIVGFKNVYKSPNG</sequence>
<dbReference type="AlphaFoldDB" id="A0A3P9MSV3"/>
<dbReference type="InterPro" id="IPR036179">
    <property type="entry name" value="Ig-like_dom_sf"/>
</dbReference>
<dbReference type="Bgee" id="ENSPREG00000000330">
    <property type="expression patterns" value="Expressed in caudal fin and 1 other cell type or tissue"/>
</dbReference>
<reference evidence="1" key="3">
    <citation type="submission" date="2025-09" db="UniProtKB">
        <authorList>
            <consortium name="Ensembl"/>
        </authorList>
    </citation>
    <scope>IDENTIFICATION</scope>
    <source>
        <strain evidence="1">Guanapo</strain>
    </source>
</reference>
<dbReference type="InterPro" id="IPR013783">
    <property type="entry name" value="Ig-like_fold"/>
</dbReference>
<organism evidence="1 2">
    <name type="scientific">Poecilia reticulata</name>
    <name type="common">Guppy</name>
    <name type="synonym">Acanthophacelus reticulatus</name>
    <dbReference type="NCBI Taxonomy" id="8081"/>
    <lineage>
        <taxon>Eukaryota</taxon>
        <taxon>Metazoa</taxon>
        <taxon>Chordata</taxon>
        <taxon>Craniata</taxon>
        <taxon>Vertebrata</taxon>
        <taxon>Euteleostomi</taxon>
        <taxon>Actinopterygii</taxon>
        <taxon>Neopterygii</taxon>
        <taxon>Teleostei</taxon>
        <taxon>Neoteleostei</taxon>
        <taxon>Acanthomorphata</taxon>
        <taxon>Ovalentaria</taxon>
        <taxon>Atherinomorphae</taxon>
        <taxon>Cyprinodontiformes</taxon>
        <taxon>Poeciliidae</taxon>
        <taxon>Poeciliinae</taxon>
        <taxon>Poecilia</taxon>
    </lineage>
</organism>
<dbReference type="Gene3D" id="2.60.40.10">
    <property type="entry name" value="Immunoglobulins"/>
    <property type="match status" value="1"/>
</dbReference>
<protein>
    <recommendedName>
        <fullName evidence="3">Immunoglobulin V-set domain-containing protein</fullName>
    </recommendedName>
</protein>
<dbReference type="SUPFAM" id="SSF48726">
    <property type="entry name" value="Immunoglobulin"/>
    <property type="match status" value="1"/>
</dbReference>
<accession>A0A3P9MSV3</accession>
<reference evidence="1" key="2">
    <citation type="submission" date="2025-08" db="UniProtKB">
        <authorList>
            <consortium name="Ensembl"/>
        </authorList>
    </citation>
    <scope>IDENTIFICATION</scope>
    <source>
        <strain evidence="1">Guanapo</strain>
    </source>
</reference>
<keyword evidence="2" id="KW-1185">Reference proteome</keyword>